<evidence type="ECO:0000256" key="1">
    <source>
        <dbReference type="PROSITE-ProRule" id="PRU00094"/>
    </source>
</evidence>
<evidence type="ECO:0000259" key="3">
    <source>
        <dbReference type="PROSITE" id="PS50114"/>
    </source>
</evidence>
<dbReference type="GO" id="GO:0008270">
    <property type="term" value="F:zinc ion binding"/>
    <property type="evidence" value="ECO:0007669"/>
    <property type="project" value="UniProtKB-KW"/>
</dbReference>
<comment type="caution">
    <text evidence="4">The sequence shown here is derived from an EMBL/GenBank/DDBJ whole genome shotgun (WGS) entry which is preliminary data.</text>
</comment>
<evidence type="ECO:0000256" key="2">
    <source>
        <dbReference type="SAM" id="MobiDB-lite"/>
    </source>
</evidence>
<name>A0A9W9FKG2_9EURO</name>
<feature type="region of interest" description="Disordered" evidence="2">
    <location>
        <begin position="66"/>
        <end position="86"/>
    </location>
</feature>
<dbReference type="InterPro" id="IPR000679">
    <property type="entry name" value="Znf_GATA"/>
</dbReference>
<dbReference type="FunFam" id="3.30.50.10:FF:000067">
    <property type="entry name" value="GATA transcription factor (Ams2), putative"/>
    <property type="match status" value="1"/>
</dbReference>
<feature type="compositionally biased region" description="Polar residues" evidence="2">
    <location>
        <begin position="158"/>
        <end position="176"/>
    </location>
</feature>
<feature type="region of interest" description="Disordered" evidence="2">
    <location>
        <begin position="629"/>
        <end position="914"/>
    </location>
</feature>
<dbReference type="GeneID" id="81393831"/>
<dbReference type="SUPFAM" id="SSF57716">
    <property type="entry name" value="Glucocorticoid receptor-like (DNA-binding domain)"/>
    <property type="match status" value="1"/>
</dbReference>
<protein>
    <recommendedName>
        <fullName evidence="3">GATA-type domain-containing protein</fullName>
    </recommendedName>
</protein>
<feature type="compositionally biased region" description="Polar residues" evidence="2">
    <location>
        <begin position="668"/>
        <end position="679"/>
    </location>
</feature>
<dbReference type="GO" id="GO:0000183">
    <property type="term" value="P:rDNA heterochromatin formation"/>
    <property type="evidence" value="ECO:0007669"/>
    <property type="project" value="TreeGrafter"/>
</dbReference>
<dbReference type="Proteomes" id="UP001141434">
    <property type="component" value="Unassembled WGS sequence"/>
</dbReference>
<sequence length="1045" mass="114058">MVTGRVCKNPLGLFSKGAQETLEVKLRLVPVPTVVQNEYLDNMHKYREFGNAVPHDYDSQAWSNFMRQNPGLSESSRSQQPASPMNQFGIDRFHQILSEGSTPREFSTFPGNESVRSVSPTHSFTAPSRMSTPGGSRVPNQQQSQSKQGIPHNDLVRPSSSASMRDIEFQTQTSYNARRGSIHSGYGSGGEECIDPQPRKRAKVYQAGWPGKSDMNIERHPSSLRVAASTAASVRIHRPTPVNPSIAAEQSHDEPIRPPTPISRPGGLPRRGRLPTSLLRESSTNSSTGYTSPYYISDDNIATDPTGHSPEESRYQGLFEPSFSMPSSPPIMETRFPTRSSPVLPPISLDTDSGFMSGGLEDFLSEDAATPLEDARRACSHDITQDKPPVRPAVQASSPASAIGTVSVNPSDSCLVGDGPQEQTPKETAPPLSRPNTSAGSRPESRSGVRIAPKPPVLAPVSQIQVQNSVNANPSRKKDITNPASDPVGPIRPPLKHSQSASGPMSDFIVLTPGRRGAGAKRVQTRLDEAIANGKVPPYCENCGTIETPTWRRAWSKEIVGGEQLAAEMMQNPVMLFWQIMERNTNGEVCKFKIYKKSMERDADCVQILLCNPCGLWLHKFRSMRPESRWIKSSENKKKRPSGSRKGGPLSNPCPATRTRSKAAPTKPQASSPAPTEASSVPAEDIDHENDQDDDTEAPPSKRRRANSTEPPRSTEIAENRWEEQDAVEALRRAVQSSPARNVESRTAPTTGGDTDSLTPKPVRRLLFPGVQNEEPLKELSTSSVNSCSPRRSPRIASQDKRGQEKENQAPTPQDDLDGLFESPSVDFELPVSPTPRRRHLRANILNDKRVPLPCNSPTINKRKEIGSATTPTRLSAERLQRIQESKGSPRPSPRQHRSPNKHGMSALPDGGLHSEAFESLDGMILDIFDDASGQPNSFFQLENNKFAGDNWADWLPSNYVSPAGSDDDHEHPSEDLINAILSDPDIHKENLQNSEIFNFGDSAVPDSGFFSSDALHADPAGLASKPQASSNEQPTGPPVTSPTA</sequence>
<dbReference type="CDD" id="cd00202">
    <property type="entry name" value="ZnF_GATA"/>
    <property type="match status" value="1"/>
</dbReference>
<feature type="compositionally biased region" description="Polar residues" evidence="2">
    <location>
        <begin position="780"/>
        <end position="790"/>
    </location>
</feature>
<feature type="compositionally biased region" description="Basic and acidic residues" evidence="2">
    <location>
        <begin position="798"/>
        <end position="808"/>
    </location>
</feature>
<dbReference type="InterPro" id="IPR013088">
    <property type="entry name" value="Znf_NHR/GATA"/>
</dbReference>
<feature type="region of interest" description="Disordered" evidence="2">
    <location>
        <begin position="102"/>
        <end position="202"/>
    </location>
</feature>
<keyword evidence="5" id="KW-1185">Reference proteome</keyword>
<gene>
    <name evidence="4" type="ORF">NUU61_004081</name>
</gene>
<reference evidence="4" key="1">
    <citation type="submission" date="2022-11" db="EMBL/GenBank/DDBJ databases">
        <authorList>
            <person name="Petersen C."/>
        </authorList>
    </citation>
    <scope>NUCLEOTIDE SEQUENCE</scope>
    <source>
        <strain evidence="4">IBT 34128</strain>
    </source>
</reference>
<feature type="region of interest" description="Disordered" evidence="2">
    <location>
        <begin position="237"/>
        <end position="314"/>
    </location>
</feature>
<evidence type="ECO:0000313" key="4">
    <source>
        <dbReference type="EMBL" id="KAJ5101859.1"/>
    </source>
</evidence>
<feature type="compositionally biased region" description="Basic and acidic residues" evidence="2">
    <location>
        <begin position="716"/>
        <end position="732"/>
    </location>
</feature>
<dbReference type="GO" id="GO:0030466">
    <property type="term" value="P:silent mating-type cassette heterochromatin formation"/>
    <property type="evidence" value="ECO:0007669"/>
    <property type="project" value="TreeGrafter"/>
</dbReference>
<dbReference type="GO" id="GO:0006357">
    <property type="term" value="P:regulation of transcription by RNA polymerase II"/>
    <property type="evidence" value="ECO:0007669"/>
    <property type="project" value="TreeGrafter"/>
</dbReference>
<dbReference type="PANTHER" id="PTHR39147">
    <property type="entry name" value="PROTEIN SPT21"/>
    <property type="match status" value="1"/>
</dbReference>
<feature type="compositionally biased region" description="Pro residues" evidence="2">
    <location>
        <begin position="1036"/>
        <end position="1045"/>
    </location>
</feature>
<feature type="compositionally biased region" description="Polar residues" evidence="2">
    <location>
        <begin position="102"/>
        <end position="148"/>
    </location>
</feature>
<feature type="compositionally biased region" description="Polar residues" evidence="2">
    <location>
        <begin position="735"/>
        <end position="758"/>
    </location>
</feature>
<proteinExistence type="predicted"/>
<feature type="compositionally biased region" description="Polar residues" evidence="2">
    <location>
        <begin position="395"/>
        <end position="412"/>
    </location>
</feature>
<feature type="compositionally biased region" description="Low complexity" evidence="2">
    <location>
        <begin position="263"/>
        <end position="280"/>
    </location>
</feature>
<feature type="region of interest" description="Disordered" evidence="2">
    <location>
        <begin position="1009"/>
        <end position="1045"/>
    </location>
</feature>
<dbReference type="Pfam" id="PF25823">
    <property type="entry name" value="Ams2-SPT21_N"/>
    <property type="match status" value="1"/>
</dbReference>
<feature type="compositionally biased region" description="Polar residues" evidence="2">
    <location>
        <begin position="281"/>
        <end position="291"/>
    </location>
</feature>
<feature type="region of interest" description="Disordered" evidence="2">
    <location>
        <begin position="382"/>
        <end position="506"/>
    </location>
</feature>
<dbReference type="GO" id="GO:0043565">
    <property type="term" value="F:sequence-specific DNA binding"/>
    <property type="evidence" value="ECO:0007669"/>
    <property type="project" value="InterPro"/>
</dbReference>
<dbReference type="PROSITE" id="PS50114">
    <property type="entry name" value="GATA_ZN_FINGER_2"/>
    <property type="match status" value="1"/>
</dbReference>
<dbReference type="EMBL" id="JAPMSZ010000005">
    <property type="protein sequence ID" value="KAJ5101859.1"/>
    <property type="molecule type" value="Genomic_DNA"/>
</dbReference>
<dbReference type="OrthoDB" id="3199820at2759"/>
<dbReference type="InterPro" id="IPR042403">
    <property type="entry name" value="Spt21/Ams2"/>
</dbReference>
<feature type="compositionally biased region" description="Polar residues" evidence="2">
    <location>
        <begin position="462"/>
        <end position="474"/>
    </location>
</feature>
<reference evidence="4" key="2">
    <citation type="journal article" date="2023" name="IMA Fungus">
        <title>Comparative genomic study of the Penicillium genus elucidates a diverse pangenome and 15 lateral gene transfer events.</title>
        <authorList>
            <person name="Petersen C."/>
            <person name="Sorensen T."/>
            <person name="Nielsen M.R."/>
            <person name="Sondergaard T.E."/>
            <person name="Sorensen J.L."/>
            <person name="Fitzpatrick D.A."/>
            <person name="Frisvad J.C."/>
            <person name="Nielsen K.L."/>
        </authorList>
    </citation>
    <scope>NUCLEOTIDE SEQUENCE</scope>
    <source>
        <strain evidence="4">IBT 34128</strain>
    </source>
</reference>
<dbReference type="PANTHER" id="PTHR39147:SF1">
    <property type="entry name" value="PROTEIN SPT21"/>
    <property type="match status" value="1"/>
</dbReference>
<accession>A0A9W9FKG2</accession>
<dbReference type="RefSeq" id="XP_056512690.1">
    <property type="nucleotide sequence ID" value="XM_056654663.1"/>
</dbReference>
<feature type="compositionally biased region" description="Basic and acidic residues" evidence="2">
    <location>
        <begin position="876"/>
        <end position="885"/>
    </location>
</feature>
<keyword evidence="1" id="KW-0479">Metal-binding</keyword>
<dbReference type="InterPro" id="IPR057725">
    <property type="entry name" value="Ams2-SPT21_N"/>
</dbReference>
<feature type="domain" description="GATA-type" evidence="3">
    <location>
        <begin position="540"/>
        <end position="553"/>
    </location>
</feature>
<dbReference type="AlphaFoldDB" id="A0A9W9FKG2"/>
<evidence type="ECO:0000313" key="5">
    <source>
        <dbReference type="Proteomes" id="UP001141434"/>
    </source>
</evidence>
<organism evidence="4 5">
    <name type="scientific">Penicillium alfredii</name>
    <dbReference type="NCBI Taxonomy" id="1506179"/>
    <lineage>
        <taxon>Eukaryota</taxon>
        <taxon>Fungi</taxon>
        <taxon>Dikarya</taxon>
        <taxon>Ascomycota</taxon>
        <taxon>Pezizomycotina</taxon>
        <taxon>Eurotiomycetes</taxon>
        <taxon>Eurotiomycetidae</taxon>
        <taxon>Eurotiales</taxon>
        <taxon>Aspergillaceae</taxon>
        <taxon>Penicillium</taxon>
    </lineage>
</organism>
<keyword evidence="1" id="KW-0862">Zinc</keyword>
<dbReference type="Gene3D" id="3.30.50.10">
    <property type="entry name" value="Erythroid Transcription Factor GATA-1, subunit A"/>
    <property type="match status" value="1"/>
</dbReference>
<feature type="compositionally biased region" description="Acidic residues" evidence="2">
    <location>
        <begin position="684"/>
        <end position="697"/>
    </location>
</feature>
<keyword evidence="1" id="KW-0863">Zinc-finger</keyword>